<comment type="caution">
    <text evidence="6">The sequence shown here is derived from an EMBL/GenBank/DDBJ whole genome shotgun (WGS) entry which is preliminary data.</text>
</comment>
<dbReference type="EMBL" id="BDGE01000021">
    <property type="protein sequence ID" value="GBE91418.1"/>
    <property type="molecule type" value="Genomic_DNA"/>
</dbReference>
<evidence type="ECO:0000259" key="4">
    <source>
        <dbReference type="Pfam" id="PF02771"/>
    </source>
</evidence>
<dbReference type="CDD" id="cd00567">
    <property type="entry name" value="ACAD"/>
    <property type="match status" value="1"/>
</dbReference>
<proteinExistence type="predicted"/>
<keyword evidence="2" id="KW-0560">Oxidoreductase</keyword>
<feature type="domain" description="Acyl-CoA oxidase/dehydrogenase middle" evidence="3">
    <location>
        <begin position="136"/>
        <end position="226"/>
    </location>
</feature>
<dbReference type="InterPro" id="IPR013786">
    <property type="entry name" value="AcylCoA_DH/ox_N"/>
</dbReference>
<feature type="domain" description="Acyl-CoA dehydrogenase/oxidase N-terminal" evidence="4">
    <location>
        <begin position="29"/>
        <end position="104"/>
    </location>
</feature>
<name>A0A2H6LDZ9_9NOSO</name>
<dbReference type="InterPro" id="IPR046373">
    <property type="entry name" value="Acyl-CoA_Oxase/DH_mid-dom_sf"/>
</dbReference>
<dbReference type="Gene3D" id="1.10.540.10">
    <property type="entry name" value="Acyl-CoA dehydrogenase/oxidase, N-terminal domain"/>
    <property type="match status" value="1"/>
</dbReference>
<evidence type="ECO:0000256" key="1">
    <source>
        <dbReference type="ARBA" id="ARBA00022630"/>
    </source>
</evidence>
<dbReference type="Proteomes" id="UP000236527">
    <property type="component" value="Unassembled WGS sequence"/>
</dbReference>
<evidence type="ECO:0000259" key="5">
    <source>
        <dbReference type="Pfam" id="PF08028"/>
    </source>
</evidence>
<dbReference type="InterPro" id="IPR037069">
    <property type="entry name" value="AcylCoA_DH/ox_N_sf"/>
</dbReference>
<dbReference type="InterPro" id="IPR009100">
    <property type="entry name" value="AcylCoA_DH/oxidase_NM_dom_sf"/>
</dbReference>
<dbReference type="GO" id="GO:0003995">
    <property type="term" value="F:acyl-CoA dehydrogenase activity"/>
    <property type="evidence" value="ECO:0007669"/>
    <property type="project" value="TreeGrafter"/>
</dbReference>
<keyword evidence="1" id="KW-0285">Flavoprotein</keyword>
<dbReference type="Pfam" id="PF08028">
    <property type="entry name" value="Acyl-CoA_dh_2"/>
    <property type="match status" value="1"/>
</dbReference>
<dbReference type="InterPro" id="IPR036250">
    <property type="entry name" value="AcylCo_DH-like_C"/>
</dbReference>
<evidence type="ECO:0000259" key="3">
    <source>
        <dbReference type="Pfam" id="PF02770"/>
    </source>
</evidence>
<dbReference type="Pfam" id="PF02771">
    <property type="entry name" value="Acyl-CoA_dh_N"/>
    <property type="match status" value="1"/>
</dbReference>
<protein>
    <submittedName>
        <fullName evidence="6">Acyl-CoA dehydrogenase</fullName>
    </submittedName>
</protein>
<dbReference type="Pfam" id="PF02770">
    <property type="entry name" value="Acyl-CoA_dh_M"/>
    <property type="match status" value="1"/>
</dbReference>
<dbReference type="Gene3D" id="2.40.110.10">
    <property type="entry name" value="Butyryl-CoA Dehydrogenase, subunit A, domain 2"/>
    <property type="match status" value="1"/>
</dbReference>
<dbReference type="SUPFAM" id="SSF47203">
    <property type="entry name" value="Acyl-CoA dehydrogenase C-terminal domain-like"/>
    <property type="match status" value="1"/>
</dbReference>
<evidence type="ECO:0000313" key="6">
    <source>
        <dbReference type="EMBL" id="GBE91418.1"/>
    </source>
</evidence>
<feature type="domain" description="Acyl-CoA dehydrogenase C-terminal" evidence="5">
    <location>
        <begin position="256"/>
        <end position="379"/>
    </location>
</feature>
<reference evidence="7" key="1">
    <citation type="journal article" date="2018" name="Genome Announc.">
        <title>Draft Genome Sequence of the Nitrogen-Fixing and Hormogonia-Inducing Cyanobacterium Nostoc cycadae Strain WK-1, Isolated from the Coralloid Roots of Cycas revoluta.</title>
        <authorList>
            <person name="Kanesaki Y."/>
            <person name="Hirose M."/>
            <person name="Hirose Y."/>
            <person name="Fujisawa T."/>
            <person name="Nakamura Y."/>
            <person name="Watanabe S."/>
            <person name="Matsunaga S."/>
            <person name="Uchida H."/>
            <person name="Murakami A."/>
        </authorList>
    </citation>
    <scope>NUCLEOTIDE SEQUENCE [LARGE SCALE GENOMIC DNA]</scope>
    <source>
        <strain evidence="7">WK-1</strain>
    </source>
</reference>
<evidence type="ECO:0000256" key="2">
    <source>
        <dbReference type="ARBA" id="ARBA00023002"/>
    </source>
</evidence>
<sequence>MSKPPVLEASATATTKFLPNLFELVDSLAADFATRAATHDRDSSFPFENFDTLHKAKLLSLTIPVEFGGLAVGYTTACKVIEKIASGDASTALVLTMHYLQHANAARHRRWHPAVYEKLCRESVEGIALLNAARVEPELGTPARGGLPATIAKRTPDGWSITGHKQYTTGSPILRYFVVWARTNDDEPQVGSFLVPRDIPGVKIVETWDHLGMRATGSHDLILEDVCIPPEYALDVRLAKAWSQPDPLMLAAGSLLLSALYQGVATAARDWLVEYLNERSPTNLGASLATLPNFQTAVGEIEALLYANHRLIYSLAADIDRGEHHTNVNLSAQTVKYLATSNAIKALEIGLQLIGNPGLSKKNPLERHYRDVLCSRIHTPQNDVICSALGRSALKIKKLANVH</sequence>
<accession>A0A2H6LDZ9</accession>
<dbReference type="InterPro" id="IPR013107">
    <property type="entry name" value="Acyl-CoA_DH_C"/>
</dbReference>
<dbReference type="AlphaFoldDB" id="A0A2H6LDZ9"/>
<dbReference type="PANTHER" id="PTHR43884">
    <property type="entry name" value="ACYL-COA DEHYDROGENASE"/>
    <property type="match status" value="1"/>
</dbReference>
<dbReference type="PANTHER" id="PTHR43884:SF25">
    <property type="entry name" value="ACYL-COA DEHYDROGENASE YDBM-RELATED"/>
    <property type="match status" value="1"/>
</dbReference>
<dbReference type="SUPFAM" id="SSF56645">
    <property type="entry name" value="Acyl-CoA dehydrogenase NM domain-like"/>
    <property type="match status" value="1"/>
</dbReference>
<organism evidence="6 7">
    <name type="scientific">Nostoc cycadae WK-1</name>
    <dbReference type="NCBI Taxonomy" id="1861711"/>
    <lineage>
        <taxon>Bacteria</taxon>
        <taxon>Bacillati</taxon>
        <taxon>Cyanobacteriota</taxon>
        <taxon>Cyanophyceae</taxon>
        <taxon>Nostocales</taxon>
        <taxon>Nostocaceae</taxon>
        <taxon>Nostoc</taxon>
    </lineage>
</organism>
<dbReference type="GO" id="GO:0050660">
    <property type="term" value="F:flavin adenine dinucleotide binding"/>
    <property type="evidence" value="ECO:0007669"/>
    <property type="project" value="InterPro"/>
</dbReference>
<dbReference type="PIRSF" id="PIRSF016578">
    <property type="entry name" value="HsaA"/>
    <property type="match status" value="1"/>
</dbReference>
<dbReference type="InterPro" id="IPR006091">
    <property type="entry name" value="Acyl-CoA_Oxase/DH_mid-dom"/>
</dbReference>
<evidence type="ECO:0000313" key="7">
    <source>
        <dbReference type="Proteomes" id="UP000236527"/>
    </source>
</evidence>
<gene>
    <name evidence="6" type="ORF">NCWK1_1142</name>
</gene>
<keyword evidence="7" id="KW-1185">Reference proteome</keyword>
<dbReference type="Gene3D" id="1.20.140.10">
    <property type="entry name" value="Butyryl-CoA Dehydrogenase, subunit A, domain 3"/>
    <property type="match status" value="1"/>
</dbReference>
<dbReference type="RefSeq" id="WP_103124136.1">
    <property type="nucleotide sequence ID" value="NZ_DF978423.1"/>
</dbReference>